<protein>
    <submittedName>
        <fullName evidence="1">Uncharacterized protein</fullName>
    </submittedName>
</protein>
<dbReference type="AlphaFoldDB" id="A0A0A8ZVW4"/>
<dbReference type="EMBL" id="GBRH01254386">
    <property type="protein sequence ID" value="JAD43509.1"/>
    <property type="molecule type" value="Transcribed_RNA"/>
</dbReference>
<reference evidence="1" key="1">
    <citation type="submission" date="2014-09" db="EMBL/GenBank/DDBJ databases">
        <authorList>
            <person name="Magalhaes I.L.F."/>
            <person name="Oliveira U."/>
            <person name="Santos F.R."/>
            <person name="Vidigal T.H.D.A."/>
            <person name="Brescovit A.D."/>
            <person name="Santos A.J."/>
        </authorList>
    </citation>
    <scope>NUCLEOTIDE SEQUENCE</scope>
    <source>
        <tissue evidence="1">Shoot tissue taken approximately 20 cm above the soil surface</tissue>
    </source>
</reference>
<accession>A0A0A8ZVW4</accession>
<organism evidence="1">
    <name type="scientific">Arundo donax</name>
    <name type="common">Giant reed</name>
    <name type="synonym">Donax arundinaceus</name>
    <dbReference type="NCBI Taxonomy" id="35708"/>
    <lineage>
        <taxon>Eukaryota</taxon>
        <taxon>Viridiplantae</taxon>
        <taxon>Streptophyta</taxon>
        <taxon>Embryophyta</taxon>
        <taxon>Tracheophyta</taxon>
        <taxon>Spermatophyta</taxon>
        <taxon>Magnoliopsida</taxon>
        <taxon>Liliopsida</taxon>
        <taxon>Poales</taxon>
        <taxon>Poaceae</taxon>
        <taxon>PACMAD clade</taxon>
        <taxon>Arundinoideae</taxon>
        <taxon>Arundineae</taxon>
        <taxon>Arundo</taxon>
    </lineage>
</organism>
<reference evidence="1" key="2">
    <citation type="journal article" date="2015" name="Data Brief">
        <title>Shoot transcriptome of the giant reed, Arundo donax.</title>
        <authorList>
            <person name="Barrero R.A."/>
            <person name="Guerrero F.D."/>
            <person name="Moolhuijzen P."/>
            <person name="Goolsby J.A."/>
            <person name="Tidwell J."/>
            <person name="Bellgard S.E."/>
            <person name="Bellgard M.I."/>
        </authorList>
    </citation>
    <scope>NUCLEOTIDE SEQUENCE</scope>
    <source>
        <tissue evidence="1">Shoot tissue taken approximately 20 cm above the soil surface</tissue>
    </source>
</reference>
<sequence length="47" mass="5139">MWIPSCVQKAGRKRAPGDQVHGSFDRLATDLADGIIHAILLQQIVLV</sequence>
<name>A0A0A8ZVW4_ARUDO</name>
<proteinExistence type="predicted"/>
<evidence type="ECO:0000313" key="1">
    <source>
        <dbReference type="EMBL" id="JAD43509.1"/>
    </source>
</evidence>